<dbReference type="EMBL" id="JQGA01000612">
    <property type="protein sequence ID" value="KGO74495.1"/>
    <property type="molecule type" value="Genomic_DNA"/>
</dbReference>
<comment type="caution">
    <text evidence="1">The sequence shown here is derived from an EMBL/GenBank/DDBJ whole genome shotgun (WGS) entry which is preliminary data.</text>
</comment>
<dbReference type="InterPro" id="IPR036291">
    <property type="entry name" value="NAD(P)-bd_dom_sf"/>
</dbReference>
<keyword evidence="2" id="KW-1185">Reference proteome</keyword>
<proteinExistence type="predicted"/>
<reference evidence="1 2" key="1">
    <citation type="journal article" date="2015" name="Mol. Plant Microbe Interact.">
        <title>Genome, transcriptome, and functional analyses of Penicillium expansum provide new insights into secondary metabolism and pathogenicity.</title>
        <authorList>
            <person name="Ballester A.R."/>
            <person name="Marcet-Houben M."/>
            <person name="Levin E."/>
            <person name="Sela N."/>
            <person name="Selma-Lazaro C."/>
            <person name="Carmona L."/>
            <person name="Wisniewski M."/>
            <person name="Droby S."/>
            <person name="Gonzalez-Candelas L."/>
            <person name="Gabaldon T."/>
        </authorList>
    </citation>
    <scope>NUCLEOTIDE SEQUENCE [LARGE SCALE GENOMIC DNA]</scope>
    <source>
        <strain evidence="1 2">PHI-1</strain>
    </source>
</reference>
<dbReference type="OrthoDB" id="2148442at2759"/>
<dbReference type="Proteomes" id="UP000030104">
    <property type="component" value="Unassembled WGS sequence"/>
</dbReference>
<dbReference type="AlphaFoldDB" id="A0A0A2LD00"/>
<dbReference type="Gene3D" id="3.40.50.720">
    <property type="entry name" value="NAD(P)-binding Rossmann-like Domain"/>
    <property type="match status" value="1"/>
</dbReference>
<dbReference type="STRING" id="40296.A0A0A2LD00"/>
<name>A0A0A2LD00_PENIT</name>
<organism evidence="1 2">
    <name type="scientific">Penicillium italicum</name>
    <name type="common">Blue mold</name>
    <dbReference type="NCBI Taxonomy" id="40296"/>
    <lineage>
        <taxon>Eukaryota</taxon>
        <taxon>Fungi</taxon>
        <taxon>Dikarya</taxon>
        <taxon>Ascomycota</taxon>
        <taxon>Pezizomycotina</taxon>
        <taxon>Eurotiomycetes</taxon>
        <taxon>Eurotiomycetidae</taxon>
        <taxon>Eurotiales</taxon>
        <taxon>Aspergillaceae</taxon>
        <taxon>Penicillium</taxon>
    </lineage>
</organism>
<gene>
    <name evidence="1" type="ORF">PITC_099960</name>
</gene>
<accession>A0A0A2LD00</accession>
<protein>
    <submittedName>
        <fullName evidence="1">Uncharacterized protein</fullName>
    </submittedName>
</protein>
<sequence>MGHELTIIGQVHFSKEKVPSFCDICGAGHIDLIAQVRASGAYPIVVTDLEPSRLAFTKDFAPSCITHEVDHTEDSKGNAKAIRALFGSGEHVAPETILECTAVESSVYTAAYTVLREARSWLLVQEEP</sequence>
<evidence type="ECO:0000313" key="2">
    <source>
        <dbReference type="Proteomes" id="UP000030104"/>
    </source>
</evidence>
<dbReference type="HOGENOM" id="CLU_1960327_0_0_1"/>
<evidence type="ECO:0000313" key="1">
    <source>
        <dbReference type="EMBL" id="KGO74495.1"/>
    </source>
</evidence>
<dbReference type="SUPFAM" id="SSF51735">
    <property type="entry name" value="NAD(P)-binding Rossmann-fold domains"/>
    <property type="match status" value="1"/>
</dbReference>
<dbReference type="PhylomeDB" id="A0A0A2LD00"/>